<dbReference type="PANTHER" id="PTHR13710">
    <property type="entry name" value="DNA HELICASE RECQ FAMILY MEMBER"/>
    <property type="match status" value="1"/>
</dbReference>
<evidence type="ECO:0000256" key="5">
    <source>
        <dbReference type="ARBA" id="ARBA00022840"/>
    </source>
</evidence>
<dbReference type="PROSITE" id="PS51194">
    <property type="entry name" value="HELICASE_CTER"/>
    <property type="match status" value="1"/>
</dbReference>
<keyword evidence="3 11" id="KW-0378">Hydrolase</keyword>
<evidence type="ECO:0000256" key="6">
    <source>
        <dbReference type="ARBA" id="ARBA00034617"/>
    </source>
</evidence>
<dbReference type="Pfam" id="PF00270">
    <property type="entry name" value="DEAD"/>
    <property type="match status" value="1"/>
</dbReference>
<evidence type="ECO:0000259" key="10">
    <source>
        <dbReference type="PROSITE" id="PS51194"/>
    </source>
</evidence>
<evidence type="ECO:0000313" key="12">
    <source>
        <dbReference type="Proteomes" id="UP001465668"/>
    </source>
</evidence>
<evidence type="ECO:0000259" key="9">
    <source>
        <dbReference type="PROSITE" id="PS51192"/>
    </source>
</evidence>
<evidence type="ECO:0000256" key="3">
    <source>
        <dbReference type="ARBA" id="ARBA00022801"/>
    </source>
</evidence>
<organism evidence="11 12">
    <name type="scientific">Seiridium cardinale</name>
    <dbReference type="NCBI Taxonomy" id="138064"/>
    <lineage>
        <taxon>Eukaryota</taxon>
        <taxon>Fungi</taxon>
        <taxon>Dikarya</taxon>
        <taxon>Ascomycota</taxon>
        <taxon>Pezizomycotina</taxon>
        <taxon>Sordariomycetes</taxon>
        <taxon>Xylariomycetidae</taxon>
        <taxon>Amphisphaeriales</taxon>
        <taxon>Sporocadaceae</taxon>
        <taxon>Seiridium</taxon>
    </lineage>
</organism>
<keyword evidence="2" id="KW-0547">Nucleotide-binding</keyword>
<dbReference type="InterPro" id="IPR011545">
    <property type="entry name" value="DEAD/DEAH_box_helicase_dom"/>
</dbReference>
<keyword evidence="4" id="KW-0347">Helicase</keyword>
<proteinExistence type="inferred from homology"/>
<comment type="similarity">
    <text evidence="1">Belongs to the helicase family. RecQ subfamily.</text>
</comment>
<keyword evidence="12" id="KW-1185">Reference proteome</keyword>
<evidence type="ECO:0000256" key="1">
    <source>
        <dbReference type="ARBA" id="ARBA00005446"/>
    </source>
</evidence>
<dbReference type="PROSITE" id="PS51192">
    <property type="entry name" value="HELICASE_ATP_BIND_1"/>
    <property type="match status" value="1"/>
</dbReference>
<feature type="region of interest" description="Disordered" evidence="8">
    <location>
        <begin position="1"/>
        <end position="56"/>
    </location>
</feature>
<feature type="domain" description="Helicase C-terminal" evidence="10">
    <location>
        <begin position="291"/>
        <end position="441"/>
    </location>
</feature>
<dbReference type="Gene3D" id="1.10.10.10">
    <property type="entry name" value="Winged helix-like DNA-binding domain superfamily/Winged helix DNA-binding domain"/>
    <property type="match status" value="1"/>
</dbReference>
<keyword evidence="5" id="KW-0067">ATP-binding</keyword>
<protein>
    <recommendedName>
        <fullName evidence="7">DNA 3'-5' helicase</fullName>
        <ecNumber evidence="7">5.6.2.4</ecNumber>
    </recommendedName>
</protein>
<dbReference type="Gene3D" id="3.40.50.300">
    <property type="entry name" value="P-loop containing nucleotide triphosphate hydrolases"/>
    <property type="match status" value="2"/>
</dbReference>
<evidence type="ECO:0000256" key="4">
    <source>
        <dbReference type="ARBA" id="ARBA00022806"/>
    </source>
</evidence>
<dbReference type="EC" id="5.6.2.4" evidence="7"/>
<evidence type="ECO:0000256" key="7">
    <source>
        <dbReference type="ARBA" id="ARBA00034808"/>
    </source>
</evidence>
<dbReference type="Pfam" id="PF00271">
    <property type="entry name" value="Helicase_C"/>
    <property type="match status" value="1"/>
</dbReference>
<feature type="domain" description="Helicase ATP-binding" evidence="9">
    <location>
        <begin position="80"/>
        <end position="264"/>
    </location>
</feature>
<sequence>MEDDYDSGDDLLANIDPDELASPKKRAFEDDATDGVDQVRKRPRVNGSAPQDSSNAELARSILRQKFGFDDFRHEQAKAIEVLLRGDNTLVVFPTGAGKSLCYQIPAIAFEELDKQSDVERRFGSGVTIVVSPLIALMKDQTDVLKAKGIAAECSDSTKTYEENQKIHSDLHSGCLRLLYCSPEKLNNETFVASMKHVPGGVRLIAVDEAHCISEWGASFRPEYLKVARFASEIKAERVVCLTATATPRVVDDICKAFLVDKSNVFRTSPYRPNLQLLAEATNNKQHKYPKLFQFLRDHPGPTLVYATLQKQVESLAEDLVGQGFQAVAFHAGMKTEAKTDIQERFMASKIRIVVATIAFGMGIDKSNIRNIVNWDIPATIEEYSQQIGRAGRDGKPSTCMVYICPDDFYIRENFARGDLPSKKALRSLIEDVFTRETTHEPEGDVIKLGHTELSRTFDIRTSPLAVLFATLELRFGLLRAITPEYTKWTFKDNGTYYPIASRDKSAEGKAIFNYAKKKQTQYHFDPKEAMAGAGVLRSDLMNRINDWHNRGIIEISASGILNRYRVLDKLPTQDSDLDALTDNLYIDMEAREQDALQRTQRVADLITGEKCFALALAEHFGMGLPDDRTNCGHCTFCITKRPIVLPPKPTPPIDLEGIKQVLEACDVRDDPRFLARIAFGIRSPRVGQLRLGNHAVFGSLIEQPFDASKPLSNFTVAAFTDSHSPSSESSNMLASLPSMAQLDLDQASLLPLVASPIPLAPTSEGPPHAVVLALSEAEVAQPGAGVILGVGVIPGAHMENIDGCARYNTSCNSICAQAQCFGNHSQSTRYLYTSH</sequence>
<name>A0ABR2XJG7_9PEZI</name>
<dbReference type="Proteomes" id="UP001465668">
    <property type="component" value="Unassembled WGS sequence"/>
</dbReference>
<evidence type="ECO:0000256" key="2">
    <source>
        <dbReference type="ARBA" id="ARBA00022741"/>
    </source>
</evidence>
<dbReference type="SMART" id="SM00487">
    <property type="entry name" value="DEXDc"/>
    <property type="match status" value="1"/>
</dbReference>
<dbReference type="PANTHER" id="PTHR13710:SF120">
    <property type="entry name" value="BIFUNCTIONAL 3'-5' EXONUCLEASE_ATP-DEPENDENT HELICASE WRN"/>
    <property type="match status" value="1"/>
</dbReference>
<dbReference type="InterPro" id="IPR004589">
    <property type="entry name" value="DNA_helicase_ATP-dep_RecQ"/>
</dbReference>
<dbReference type="SUPFAM" id="SSF52540">
    <property type="entry name" value="P-loop containing nucleoside triphosphate hydrolases"/>
    <property type="match status" value="1"/>
</dbReference>
<dbReference type="GO" id="GO:0016787">
    <property type="term" value="F:hydrolase activity"/>
    <property type="evidence" value="ECO:0007669"/>
    <property type="project" value="UniProtKB-KW"/>
</dbReference>
<gene>
    <name evidence="11" type="ORF">SCAR479_09523</name>
</gene>
<comment type="catalytic activity">
    <reaction evidence="6">
        <text>Couples ATP hydrolysis with the unwinding of duplex DNA by translocating in the 3'-5' direction.</text>
        <dbReference type="EC" id="5.6.2.4"/>
    </reaction>
</comment>
<dbReference type="NCBIfam" id="TIGR00614">
    <property type="entry name" value="recQ_fam"/>
    <property type="match status" value="1"/>
</dbReference>
<reference evidence="11 12" key="1">
    <citation type="submission" date="2024-02" db="EMBL/GenBank/DDBJ databases">
        <title>First draft genome assembly of two strains of Seiridium cardinale.</title>
        <authorList>
            <person name="Emiliani G."/>
            <person name="Scali E."/>
        </authorList>
    </citation>
    <scope>NUCLEOTIDE SEQUENCE [LARGE SCALE GENOMIC DNA]</scope>
    <source>
        <strain evidence="11 12">BM-138-000479</strain>
    </source>
</reference>
<evidence type="ECO:0000313" key="11">
    <source>
        <dbReference type="EMBL" id="KAK9773882.1"/>
    </source>
</evidence>
<comment type="caution">
    <text evidence="11">The sequence shown here is derived from an EMBL/GenBank/DDBJ whole genome shotgun (WGS) entry which is preliminary data.</text>
</comment>
<dbReference type="InterPro" id="IPR014001">
    <property type="entry name" value="Helicase_ATP-bd"/>
</dbReference>
<dbReference type="EMBL" id="JARVKM010000046">
    <property type="protein sequence ID" value="KAK9773882.1"/>
    <property type="molecule type" value="Genomic_DNA"/>
</dbReference>
<dbReference type="SMART" id="SM00490">
    <property type="entry name" value="HELICc"/>
    <property type="match status" value="1"/>
</dbReference>
<accession>A0ABR2XJG7</accession>
<dbReference type="InterPro" id="IPR036388">
    <property type="entry name" value="WH-like_DNA-bd_sf"/>
</dbReference>
<evidence type="ECO:0000256" key="8">
    <source>
        <dbReference type="SAM" id="MobiDB-lite"/>
    </source>
</evidence>
<dbReference type="InterPro" id="IPR001650">
    <property type="entry name" value="Helicase_C-like"/>
</dbReference>
<dbReference type="InterPro" id="IPR027417">
    <property type="entry name" value="P-loop_NTPase"/>
</dbReference>